<organism evidence="1">
    <name type="scientific">Brassica cretica</name>
    <name type="common">Mustard</name>
    <dbReference type="NCBI Taxonomy" id="69181"/>
    <lineage>
        <taxon>Eukaryota</taxon>
        <taxon>Viridiplantae</taxon>
        <taxon>Streptophyta</taxon>
        <taxon>Embryophyta</taxon>
        <taxon>Tracheophyta</taxon>
        <taxon>Spermatophyta</taxon>
        <taxon>Magnoliopsida</taxon>
        <taxon>eudicotyledons</taxon>
        <taxon>Gunneridae</taxon>
        <taxon>Pentapetalae</taxon>
        <taxon>rosids</taxon>
        <taxon>malvids</taxon>
        <taxon>Brassicales</taxon>
        <taxon>Brassicaceae</taxon>
        <taxon>Brassiceae</taxon>
        <taxon>Brassica</taxon>
    </lineage>
</organism>
<reference evidence="1" key="1">
    <citation type="submission" date="2019-12" db="EMBL/GenBank/DDBJ databases">
        <title>Genome sequencing and annotation of Brassica cretica.</title>
        <authorList>
            <person name="Studholme D.J."/>
            <person name="Sarris P.F."/>
        </authorList>
    </citation>
    <scope>NUCLEOTIDE SEQUENCE</scope>
    <source>
        <strain evidence="1">PFS-102/07</strain>
        <tissue evidence="1">Leaf</tissue>
    </source>
</reference>
<sequence length="307" mass="35099">MLKQILESQTRCEKHIGYELKNLHTKVDGSYNDLNNNFSYGTEFVSQAAGQIVDKTEHKAIERVKAHAELKVAAENLKSDEHKAENQVEREVVHRLKEVKLKGTTECINYGAYLSFFHSCGLIFPIPEPILEILAELGLSLTQILPKFLRYVIAFLVKAREEGLSFGLSEFRQLVLVKRNQQNPGTFFVCPRLGRHVIEDIPYRNEKWREKFLVFNMDRASMGEFDFSWLPRRWAENIASSGSSSMSDEIRGLIGILWRDRSYWSTFDQARIRAVFAMPEGDDSAPLVGGSEDEAEHSQKVIAVETL</sequence>
<proteinExistence type="predicted"/>
<dbReference type="EMBL" id="QGKY02001015">
    <property type="protein sequence ID" value="KAF2573039.1"/>
    <property type="molecule type" value="Genomic_DNA"/>
</dbReference>
<evidence type="ECO:0000313" key="1">
    <source>
        <dbReference type="EMBL" id="KAF2573039.1"/>
    </source>
</evidence>
<accession>A0A8S9IT14</accession>
<comment type="caution">
    <text evidence="1">The sequence shown here is derived from an EMBL/GenBank/DDBJ whole genome shotgun (WGS) entry which is preliminary data.</text>
</comment>
<protein>
    <submittedName>
        <fullName evidence="1">Uncharacterized protein</fullName>
    </submittedName>
</protein>
<dbReference type="AlphaFoldDB" id="A0A8S9IT14"/>
<name>A0A8S9IT14_BRACR</name>
<gene>
    <name evidence="1" type="ORF">F2Q70_00004060</name>
</gene>